<organism evidence="3 4">
    <name type="scientific">Elysia crispata</name>
    <name type="common">lettuce slug</name>
    <dbReference type="NCBI Taxonomy" id="231223"/>
    <lineage>
        <taxon>Eukaryota</taxon>
        <taxon>Metazoa</taxon>
        <taxon>Spiralia</taxon>
        <taxon>Lophotrochozoa</taxon>
        <taxon>Mollusca</taxon>
        <taxon>Gastropoda</taxon>
        <taxon>Heterobranchia</taxon>
        <taxon>Euthyneura</taxon>
        <taxon>Panpulmonata</taxon>
        <taxon>Sacoglossa</taxon>
        <taxon>Placobranchoidea</taxon>
        <taxon>Plakobranchidae</taxon>
        <taxon>Elysia</taxon>
    </lineage>
</organism>
<comment type="caution">
    <text evidence="3">The sequence shown here is derived from an EMBL/GenBank/DDBJ whole genome shotgun (WGS) entry which is preliminary data.</text>
</comment>
<feature type="region of interest" description="Disordered" evidence="1">
    <location>
        <begin position="29"/>
        <end position="55"/>
    </location>
</feature>
<accession>A0AAE0YKX6</accession>
<dbReference type="AlphaFoldDB" id="A0AAE0YKX6"/>
<feature type="compositionally biased region" description="Pro residues" evidence="1">
    <location>
        <begin position="42"/>
        <end position="54"/>
    </location>
</feature>
<proteinExistence type="predicted"/>
<sequence>MWKVASLFVVAVAVIVTAQAQPAPVPVPVVNPPQTQAAVPPQDQPPASHYPPPDLGRDRYGPFKDFLRAAARFAFGDWSQGYRSHFK</sequence>
<gene>
    <name evidence="3" type="ORF">RRG08_039524</name>
</gene>
<feature type="signal peptide" evidence="2">
    <location>
        <begin position="1"/>
        <end position="20"/>
    </location>
</feature>
<protein>
    <submittedName>
        <fullName evidence="3">Uncharacterized protein</fullName>
    </submittedName>
</protein>
<evidence type="ECO:0000256" key="2">
    <source>
        <dbReference type="SAM" id="SignalP"/>
    </source>
</evidence>
<keyword evidence="2" id="KW-0732">Signal</keyword>
<name>A0AAE0YKX6_9GAST</name>
<evidence type="ECO:0000256" key="1">
    <source>
        <dbReference type="SAM" id="MobiDB-lite"/>
    </source>
</evidence>
<reference evidence="3" key="1">
    <citation type="journal article" date="2023" name="G3 (Bethesda)">
        <title>A reference genome for the long-term kleptoplast-retaining sea slug Elysia crispata morphotype clarki.</title>
        <authorList>
            <person name="Eastman K.E."/>
            <person name="Pendleton A.L."/>
            <person name="Shaikh M.A."/>
            <person name="Suttiyut T."/>
            <person name="Ogas R."/>
            <person name="Tomko P."/>
            <person name="Gavelis G."/>
            <person name="Widhalm J.R."/>
            <person name="Wisecaver J.H."/>
        </authorList>
    </citation>
    <scope>NUCLEOTIDE SEQUENCE</scope>
    <source>
        <strain evidence="3">ECLA1</strain>
    </source>
</reference>
<feature type="chain" id="PRO_5042051013" evidence="2">
    <location>
        <begin position="21"/>
        <end position="87"/>
    </location>
</feature>
<feature type="compositionally biased region" description="Low complexity" evidence="1">
    <location>
        <begin position="32"/>
        <end position="41"/>
    </location>
</feature>
<dbReference type="Proteomes" id="UP001283361">
    <property type="component" value="Unassembled WGS sequence"/>
</dbReference>
<keyword evidence="4" id="KW-1185">Reference proteome</keyword>
<dbReference type="EMBL" id="JAWDGP010006036">
    <property type="protein sequence ID" value="KAK3748272.1"/>
    <property type="molecule type" value="Genomic_DNA"/>
</dbReference>
<evidence type="ECO:0000313" key="4">
    <source>
        <dbReference type="Proteomes" id="UP001283361"/>
    </source>
</evidence>
<evidence type="ECO:0000313" key="3">
    <source>
        <dbReference type="EMBL" id="KAK3748272.1"/>
    </source>
</evidence>